<dbReference type="Proteomes" id="UP000543836">
    <property type="component" value="Unassembled WGS sequence"/>
</dbReference>
<dbReference type="SUPFAM" id="SSF142906">
    <property type="entry name" value="YjbR-like"/>
    <property type="match status" value="1"/>
</dbReference>
<proteinExistence type="predicted"/>
<dbReference type="Pfam" id="PF04237">
    <property type="entry name" value="YjbR"/>
    <property type="match status" value="1"/>
</dbReference>
<protein>
    <recommendedName>
        <fullName evidence="3">MmcQ/YjbR family DNA-binding protein</fullName>
    </recommendedName>
</protein>
<accession>A0A7W7EKA5</accession>
<dbReference type="EMBL" id="JACIIG010000005">
    <property type="protein sequence ID" value="MBB4568289.1"/>
    <property type="molecule type" value="Genomic_DNA"/>
</dbReference>
<dbReference type="AlphaFoldDB" id="A0A7W7EKA5"/>
<dbReference type="InterPro" id="IPR038056">
    <property type="entry name" value="YjbR-like_sf"/>
</dbReference>
<dbReference type="RefSeq" id="WP_245276471.1">
    <property type="nucleotide sequence ID" value="NZ_JACIIG010000005.1"/>
</dbReference>
<evidence type="ECO:0000313" key="1">
    <source>
        <dbReference type="EMBL" id="MBB4568289.1"/>
    </source>
</evidence>
<dbReference type="Gene3D" id="3.90.1150.30">
    <property type="match status" value="1"/>
</dbReference>
<keyword evidence="2" id="KW-1185">Reference proteome</keyword>
<sequence>MTDHAEAPYAAAKAPGDTMRIRSFQREAGLAGTALSSHEAERSGRYRALRFYVNLSSMTDDDLISFAHSLPETVESSHFGNLDFRVRGKIYLTLPSPEFCVVKLTPDQQQMVLATVSEHILPVPGAWGLKGWTRLLHHILDDDVTRALVRQGWRNVAPKSMALPED</sequence>
<evidence type="ECO:0000313" key="2">
    <source>
        <dbReference type="Proteomes" id="UP000543836"/>
    </source>
</evidence>
<reference evidence="1 2" key="1">
    <citation type="submission" date="2020-08" db="EMBL/GenBank/DDBJ databases">
        <title>Genomic Encyclopedia of Type Strains, Phase IV (KMG-V): Genome sequencing to study the core and pangenomes of soil and plant-associated prokaryotes.</title>
        <authorList>
            <person name="Whitman W."/>
        </authorList>
    </citation>
    <scope>NUCLEOTIDE SEQUENCE [LARGE SCALE GENOMIC DNA]</scope>
    <source>
        <strain evidence="1 2">SEMIA 492</strain>
    </source>
</reference>
<dbReference type="InterPro" id="IPR058532">
    <property type="entry name" value="YjbR/MT2646/Rv2570-like"/>
</dbReference>
<organism evidence="1 2">
    <name type="scientific">Rhizobium leucaenae</name>
    <dbReference type="NCBI Taxonomy" id="29450"/>
    <lineage>
        <taxon>Bacteria</taxon>
        <taxon>Pseudomonadati</taxon>
        <taxon>Pseudomonadota</taxon>
        <taxon>Alphaproteobacteria</taxon>
        <taxon>Hyphomicrobiales</taxon>
        <taxon>Rhizobiaceae</taxon>
        <taxon>Rhizobium/Agrobacterium group</taxon>
        <taxon>Rhizobium</taxon>
    </lineage>
</organism>
<name>A0A7W7EKA5_9HYPH</name>
<comment type="caution">
    <text evidence="1">The sequence shown here is derived from an EMBL/GenBank/DDBJ whole genome shotgun (WGS) entry which is preliminary data.</text>
</comment>
<evidence type="ECO:0008006" key="3">
    <source>
        <dbReference type="Google" id="ProtNLM"/>
    </source>
</evidence>
<gene>
    <name evidence="1" type="ORF">GGE60_002405</name>
</gene>